<keyword evidence="2" id="KW-0812">Transmembrane</keyword>
<feature type="transmembrane region" description="Helical" evidence="2">
    <location>
        <begin position="50"/>
        <end position="71"/>
    </location>
</feature>
<feature type="transmembrane region" description="Helical" evidence="2">
    <location>
        <begin position="83"/>
        <end position="103"/>
    </location>
</feature>
<comment type="caution">
    <text evidence="5">The sequence shown here is derived from an EMBL/GenBank/DDBJ whole genome shotgun (WGS) entry which is preliminary data.</text>
</comment>
<dbReference type="PANTHER" id="PTHR43318:SF1">
    <property type="entry name" value="POLYSACCHARIDE BIOSYNTHESIS PROTEIN EPSC-RELATED"/>
    <property type="match status" value="1"/>
</dbReference>
<dbReference type="CDD" id="cd05237">
    <property type="entry name" value="UDP_invert_4-6DH_SDR_e"/>
    <property type="match status" value="1"/>
</dbReference>
<dbReference type="InterPro" id="IPR036291">
    <property type="entry name" value="NAD(P)-bd_dom_sf"/>
</dbReference>
<keyword evidence="2" id="KW-0472">Membrane</keyword>
<dbReference type="Pfam" id="PF02719">
    <property type="entry name" value="Polysacc_synt_2"/>
    <property type="match status" value="1"/>
</dbReference>
<dbReference type="EMBL" id="FRAT01000004">
    <property type="protein sequence ID" value="SHK76041.1"/>
    <property type="molecule type" value="Genomic_DNA"/>
</dbReference>
<dbReference type="OrthoDB" id="9803111at2"/>
<dbReference type="Gene3D" id="3.40.50.720">
    <property type="entry name" value="NAD(P)-binding Rossmann-like Domain"/>
    <property type="match status" value="2"/>
</dbReference>
<evidence type="ECO:0000313" key="7">
    <source>
        <dbReference type="Proteomes" id="UP000198940"/>
    </source>
</evidence>
<dbReference type="Pfam" id="PF13727">
    <property type="entry name" value="CoA_binding_3"/>
    <property type="match status" value="1"/>
</dbReference>
<dbReference type="AlphaFoldDB" id="A0A1M6V3U3"/>
<gene>
    <name evidence="4" type="ORF">SAMN04487891_107123</name>
    <name evidence="5" type="ORF">SAMN05216293_1883</name>
</gene>
<feature type="domain" description="Polysaccharide biosynthesis protein CapD-like" evidence="3">
    <location>
        <begin position="296"/>
        <end position="577"/>
    </location>
</feature>
<dbReference type="STRING" id="1055723.SAMN05216293_1883"/>
<evidence type="ECO:0000256" key="2">
    <source>
        <dbReference type="SAM" id="Phobius"/>
    </source>
</evidence>
<keyword evidence="7" id="KW-1185">Reference proteome</keyword>
<feature type="transmembrane region" description="Helical" evidence="2">
    <location>
        <begin position="20"/>
        <end position="38"/>
    </location>
</feature>
<evidence type="ECO:0000313" key="6">
    <source>
        <dbReference type="Proteomes" id="UP000184031"/>
    </source>
</evidence>
<proteinExistence type="inferred from homology"/>
<organism evidence="5 6">
    <name type="scientific">Flagellimonas taeanensis</name>
    <dbReference type="NCBI Taxonomy" id="1005926"/>
    <lineage>
        <taxon>Bacteria</taxon>
        <taxon>Pseudomonadati</taxon>
        <taxon>Bacteroidota</taxon>
        <taxon>Flavobacteriia</taxon>
        <taxon>Flavobacteriales</taxon>
        <taxon>Flavobacteriaceae</taxon>
        <taxon>Flagellimonas</taxon>
    </lineage>
</organism>
<evidence type="ECO:0000313" key="4">
    <source>
        <dbReference type="EMBL" id="SFC20918.1"/>
    </source>
</evidence>
<dbReference type="InterPro" id="IPR003869">
    <property type="entry name" value="Polysac_CapD-like"/>
</dbReference>
<sequence length="648" mass="73120">MIKDYFLRSGKRYASKWTVLFIDLCIVSASFILAYFIRFNLSFDFDVQNFRAQLPVVVLLFLFAFLISGSYKGVVRHTGIKDVYAIFNAVCLASIGTIAVVMANRYYNLIDGFTIPLSIIIINSLLTFISLAASRYLFKIGYENLMNGNQGPVKNLIIYGAGESGIITYNTLTNHSQMGVKVIGFVDNNHQKVGKQINGVKVFDKSILTEEFVKFNKVSEIIFSIQSIRPKQLRTLVNEVVDLPVKVKIVPPVEDWINGELKVSQIKRVQIEDLLDRPPIEIKNSKVSKDFEDKVIMVTGGAGSIGSELVRQICKYNYRTLVVVDQAESALYDLQQELKQASFFNFVPIIGDIRDKNKMRALFEEYRPDRIFHAAAYKHVPLMEQNPYEAVKINVAGTKTIADLALEYDVEKFVFVSTDKAVNPTNIMGATKRIAEMYISCRQQEGKTKFITTRFGNVLGSNGSVIPLFRKQIEKGGPLTVTHKDITRYFMTIPEASQLVLEAGAMGKGGEIFIFDMGESVKIMDLAKNMIRLSGLHYPDDIDIKITGLRPGEKLYEELLANGENTLPTYHDKIMISKVREVDYSATRTKIDELCISNLFFKDNVVQLMKSIVPEYISNNSDFCKLDNPKSSTIKQEGHLKEVSQLNN</sequence>
<reference evidence="5 6" key="1">
    <citation type="submission" date="2016-11" db="EMBL/GenBank/DDBJ databases">
        <authorList>
            <person name="Varghese N."/>
            <person name="Submissions S."/>
        </authorList>
    </citation>
    <scope>NUCLEOTIDE SEQUENCE [LARGE SCALE GENOMIC DNA]</scope>
    <source>
        <strain evidence="5 6">CGMCC 1.12174</strain>
        <strain evidence="4 7">DSM 26351</strain>
    </source>
</reference>
<dbReference type="EMBL" id="FOKU01000007">
    <property type="protein sequence ID" value="SFC20918.1"/>
    <property type="molecule type" value="Genomic_DNA"/>
</dbReference>
<protein>
    <submittedName>
        <fullName evidence="5">NDP-sugar epimerase, includes UDP-GlcNAc-inverting 4,6-dehydratase FlaA1 and capsular polysaccharide biosynthesis protein EpsC</fullName>
    </submittedName>
</protein>
<evidence type="ECO:0000256" key="1">
    <source>
        <dbReference type="ARBA" id="ARBA00007430"/>
    </source>
</evidence>
<feature type="transmembrane region" description="Helical" evidence="2">
    <location>
        <begin position="115"/>
        <end position="138"/>
    </location>
</feature>
<keyword evidence="2" id="KW-1133">Transmembrane helix</keyword>
<name>A0A1M6V3U3_9FLAO</name>
<dbReference type="Proteomes" id="UP000184031">
    <property type="component" value="Unassembled WGS sequence"/>
</dbReference>
<evidence type="ECO:0000313" key="5">
    <source>
        <dbReference type="EMBL" id="SHK76041.1"/>
    </source>
</evidence>
<evidence type="ECO:0000259" key="3">
    <source>
        <dbReference type="Pfam" id="PF02719"/>
    </source>
</evidence>
<accession>A0A1M6V3U3</accession>
<dbReference type="InterPro" id="IPR051203">
    <property type="entry name" value="Polysaccharide_Synthase-Rel"/>
</dbReference>
<dbReference type="SUPFAM" id="SSF51735">
    <property type="entry name" value="NAD(P)-binding Rossmann-fold domains"/>
    <property type="match status" value="2"/>
</dbReference>
<comment type="similarity">
    <text evidence="1">Belongs to the polysaccharide synthase family.</text>
</comment>
<dbReference type="RefSeq" id="WP_072879140.1">
    <property type="nucleotide sequence ID" value="NZ_FOKU01000007.1"/>
</dbReference>
<dbReference type="Proteomes" id="UP000198940">
    <property type="component" value="Unassembled WGS sequence"/>
</dbReference>
<dbReference type="PANTHER" id="PTHR43318">
    <property type="entry name" value="UDP-N-ACETYLGLUCOSAMINE 4,6-DEHYDRATASE"/>
    <property type="match status" value="1"/>
</dbReference>